<protein>
    <submittedName>
        <fullName evidence="1">Uncharacterized protein</fullName>
    </submittedName>
</protein>
<name>A0AAV4GV85_9GAST</name>
<dbReference type="Proteomes" id="UP000762676">
    <property type="component" value="Unassembled WGS sequence"/>
</dbReference>
<evidence type="ECO:0000313" key="1">
    <source>
        <dbReference type="EMBL" id="GFR88818.1"/>
    </source>
</evidence>
<reference evidence="1 2" key="1">
    <citation type="journal article" date="2021" name="Elife">
        <title>Chloroplast acquisition without the gene transfer in kleptoplastic sea slugs, Plakobranchus ocellatus.</title>
        <authorList>
            <person name="Maeda T."/>
            <person name="Takahashi S."/>
            <person name="Yoshida T."/>
            <person name="Shimamura S."/>
            <person name="Takaki Y."/>
            <person name="Nagai Y."/>
            <person name="Toyoda A."/>
            <person name="Suzuki Y."/>
            <person name="Arimoto A."/>
            <person name="Ishii H."/>
            <person name="Satoh N."/>
            <person name="Nishiyama T."/>
            <person name="Hasebe M."/>
            <person name="Maruyama T."/>
            <person name="Minagawa J."/>
            <person name="Obokata J."/>
            <person name="Shigenobu S."/>
        </authorList>
    </citation>
    <scope>NUCLEOTIDE SEQUENCE [LARGE SCALE GENOMIC DNA]</scope>
</reference>
<proteinExistence type="predicted"/>
<comment type="caution">
    <text evidence="1">The sequence shown here is derived from an EMBL/GenBank/DDBJ whole genome shotgun (WGS) entry which is preliminary data.</text>
</comment>
<evidence type="ECO:0000313" key="2">
    <source>
        <dbReference type="Proteomes" id="UP000762676"/>
    </source>
</evidence>
<keyword evidence="2" id="KW-1185">Reference proteome</keyword>
<dbReference type="AlphaFoldDB" id="A0AAV4GV85"/>
<dbReference type="EMBL" id="BMAT01008585">
    <property type="protein sequence ID" value="GFR88818.1"/>
    <property type="molecule type" value="Genomic_DNA"/>
</dbReference>
<sequence>MTSTLHYNGYQVIATLQATKEQTHSQKGLHRPTAEYNNILSHSTTDHTKQLYGGMAKWMGYRQNRQITIYLHGNTKSQRQH</sequence>
<accession>A0AAV4GV85</accession>
<organism evidence="1 2">
    <name type="scientific">Elysia marginata</name>
    <dbReference type="NCBI Taxonomy" id="1093978"/>
    <lineage>
        <taxon>Eukaryota</taxon>
        <taxon>Metazoa</taxon>
        <taxon>Spiralia</taxon>
        <taxon>Lophotrochozoa</taxon>
        <taxon>Mollusca</taxon>
        <taxon>Gastropoda</taxon>
        <taxon>Heterobranchia</taxon>
        <taxon>Euthyneura</taxon>
        <taxon>Panpulmonata</taxon>
        <taxon>Sacoglossa</taxon>
        <taxon>Placobranchoidea</taxon>
        <taxon>Plakobranchidae</taxon>
        <taxon>Elysia</taxon>
    </lineage>
</organism>
<gene>
    <name evidence="1" type="ORF">ElyMa_004262800</name>
</gene>